<keyword evidence="3" id="KW-1185">Reference proteome</keyword>
<feature type="compositionally biased region" description="Basic and acidic residues" evidence="1">
    <location>
        <begin position="55"/>
        <end position="65"/>
    </location>
</feature>
<evidence type="ECO:0000313" key="3">
    <source>
        <dbReference type="Proteomes" id="UP000536179"/>
    </source>
</evidence>
<name>A0A7W5DX03_9BACT</name>
<comment type="caution">
    <text evidence="2">The sequence shown here is derived from an EMBL/GenBank/DDBJ whole genome shotgun (WGS) entry which is preliminary data.</text>
</comment>
<reference evidence="2 3" key="1">
    <citation type="submission" date="2020-08" db="EMBL/GenBank/DDBJ databases">
        <title>Genomic Encyclopedia of Type Strains, Phase III (KMG-III): the genomes of soil and plant-associated and newly described type strains.</title>
        <authorList>
            <person name="Whitman W."/>
        </authorList>
    </citation>
    <scope>NUCLEOTIDE SEQUENCE [LARGE SCALE GENOMIC DNA]</scope>
    <source>
        <strain evidence="2 3">CECT 8075</strain>
    </source>
</reference>
<feature type="region of interest" description="Disordered" evidence="1">
    <location>
        <begin position="37"/>
        <end position="70"/>
    </location>
</feature>
<protein>
    <submittedName>
        <fullName evidence="2">Uncharacterized protein</fullName>
    </submittedName>
</protein>
<dbReference type="Proteomes" id="UP000536179">
    <property type="component" value="Unassembled WGS sequence"/>
</dbReference>
<accession>A0A7W5DX03</accession>
<gene>
    <name evidence="2" type="ORF">FHS27_001533</name>
</gene>
<sequence>MRLHILNVLLMFQIFNGVSPPSRCPLKVSFALRRAGRKERAEHAKKGHVSQKEQLQAKEQYRERSWTTSSERASKREGFIAISAHRINAASEPRLRLKTKTRAV</sequence>
<dbReference type="RefSeq" id="WP_184303606.1">
    <property type="nucleotide sequence ID" value="NZ_JACHXU010000004.1"/>
</dbReference>
<dbReference type="AlphaFoldDB" id="A0A7W5DX03"/>
<proteinExistence type="predicted"/>
<evidence type="ECO:0000256" key="1">
    <source>
        <dbReference type="SAM" id="MobiDB-lite"/>
    </source>
</evidence>
<evidence type="ECO:0000313" key="2">
    <source>
        <dbReference type="EMBL" id="MBB3205729.1"/>
    </source>
</evidence>
<dbReference type="EMBL" id="JACHXU010000004">
    <property type="protein sequence ID" value="MBB3205729.1"/>
    <property type="molecule type" value="Genomic_DNA"/>
</dbReference>
<organism evidence="2 3">
    <name type="scientific">Aporhodopirellula rubra</name>
    <dbReference type="NCBI Taxonomy" id="980271"/>
    <lineage>
        <taxon>Bacteria</taxon>
        <taxon>Pseudomonadati</taxon>
        <taxon>Planctomycetota</taxon>
        <taxon>Planctomycetia</taxon>
        <taxon>Pirellulales</taxon>
        <taxon>Pirellulaceae</taxon>
        <taxon>Aporhodopirellula</taxon>
    </lineage>
</organism>